<sequence length="530" mass="60904">MNQQMQNFLDRVIPQVRDLYRGYSIAYWDATTSGNPEAEQRYSDLKGQLLKVFADPAAYAELKELNQQGGVTDPLLGRQLEMLLNEFAAQQIDPADIEEIVKREAEIEGIFTAFRATVGGEKVSDNEIYHILETETDPAKRRETWEASKQVGAQVADKVLSLVKFRNETAKKLGFDNYYTMGLTLQELDQTDLFRLLGELEEATRAPFAAMKKELDAELAERLGIQPDEMRPWHYVDPFFQETPASAALNLNTYFEGKDVVAISKRYFDGIGLDVQAILDRSDLYEREGKNQHAYCIDIDHEGDVRMLCNVRDNEYWMSTMLHELGHAVYDVYHDADLPWQLRQPAHILTTEAIAMLFGRLTRDADWLMKVADVPADEVKRLQPHIVKQLTRSMLIFVRWGLVMTHFERDMYANPDQDLNTLWWDYVERFQMVPRPEGRHLPDWAAKIHLGASPVYYQNYILGELTASQLLASMQSDLGVTDLIGDTRIGQWLSEKVFRPGARYSWNGMIKKATGHPLSAEHFVHQFVKS</sequence>
<organism evidence="11 12">
    <name type="scientific">Tumebacillus lacus</name>
    <dbReference type="NCBI Taxonomy" id="2995335"/>
    <lineage>
        <taxon>Bacteria</taxon>
        <taxon>Bacillati</taxon>
        <taxon>Bacillota</taxon>
        <taxon>Bacilli</taxon>
        <taxon>Bacillales</taxon>
        <taxon>Alicyclobacillaceae</taxon>
        <taxon>Tumebacillus</taxon>
    </lineage>
</organism>
<dbReference type="PANTHER" id="PTHR10514:SF27">
    <property type="entry name" value="ANGIOTENSIN-CONVERTING ENZYME"/>
    <property type="match status" value="1"/>
</dbReference>
<dbReference type="PANTHER" id="PTHR10514">
    <property type="entry name" value="ANGIOTENSIN-CONVERTING ENZYME"/>
    <property type="match status" value="1"/>
</dbReference>
<evidence type="ECO:0000256" key="5">
    <source>
        <dbReference type="ARBA" id="ARBA00022833"/>
    </source>
</evidence>
<dbReference type="Proteomes" id="UP001208017">
    <property type="component" value="Unassembled WGS sequence"/>
</dbReference>
<evidence type="ECO:0000256" key="3">
    <source>
        <dbReference type="ARBA" id="ARBA00022729"/>
    </source>
</evidence>
<keyword evidence="2 9" id="KW-0479">Metal-binding</keyword>
<accession>A0ABT3X2U4</accession>
<evidence type="ECO:0000259" key="10">
    <source>
        <dbReference type="Pfam" id="PF01432"/>
    </source>
</evidence>
<reference evidence="11 12" key="1">
    <citation type="submission" date="2022-11" db="EMBL/GenBank/DDBJ databases">
        <title>Study of microbial diversity in lake waters.</title>
        <authorList>
            <person name="Zhang J."/>
        </authorList>
    </citation>
    <scope>NUCLEOTIDE SEQUENCE [LARGE SCALE GENOMIC DNA]</scope>
    <source>
        <strain evidence="11 12">DT12</strain>
    </source>
</reference>
<keyword evidence="12" id="KW-1185">Reference proteome</keyword>
<gene>
    <name evidence="11" type="ORF">OS242_14810</name>
</gene>
<comment type="cofactor">
    <cofactor evidence="9">
        <name>Zn(2+)</name>
        <dbReference type="ChEBI" id="CHEBI:29105"/>
    </cofactor>
    <text evidence="9">Binds 1 zinc ion.</text>
</comment>
<name>A0ABT3X2U4_9BACL</name>
<keyword evidence="6 9" id="KW-0482">Metalloprotease</keyword>
<dbReference type="InterPro" id="IPR001548">
    <property type="entry name" value="Peptidase_M2"/>
</dbReference>
<comment type="caution">
    <text evidence="11">The sequence shown here is derived from an EMBL/GenBank/DDBJ whole genome shotgun (WGS) entry which is preliminary data.</text>
</comment>
<evidence type="ECO:0000256" key="6">
    <source>
        <dbReference type="ARBA" id="ARBA00023049"/>
    </source>
</evidence>
<keyword evidence="3" id="KW-0732">Signal</keyword>
<comment type="similarity">
    <text evidence="9">Belongs to the peptidase M3 family.</text>
</comment>
<dbReference type="Pfam" id="PF01432">
    <property type="entry name" value="Peptidase_M3"/>
    <property type="match status" value="1"/>
</dbReference>
<evidence type="ECO:0000256" key="2">
    <source>
        <dbReference type="ARBA" id="ARBA00022723"/>
    </source>
</evidence>
<keyword evidence="5 9" id="KW-0862">Zinc</keyword>
<dbReference type="RefSeq" id="WP_267152464.1">
    <property type="nucleotide sequence ID" value="NZ_JAPMLT010000009.1"/>
</dbReference>
<keyword evidence="4 9" id="KW-0378">Hydrolase</keyword>
<proteinExistence type="inferred from homology"/>
<dbReference type="SUPFAM" id="SSF55486">
    <property type="entry name" value="Metalloproteases ('zincins'), catalytic domain"/>
    <property type="match status" value="1"/>
</dbReference>
<keyword evidence="8" id="KW-0325">Glycoprotein</keyword>
<evidence type="ECO:0000256" key="1">
    <source>
        <dbReference type="ARBA" id="ARBA00022670"/>
    </source>
</evidence>
<evidence type="ECO:0000256" key="8">
    <source>
        <dbReference type="ARBA" id="ARBA00023180"/>
    </source>
</evidence>
<keyword evidence="1 9" id="KW-0645">Protease</keyword>
<keyword evidence="7" id="KW-1015">Disulfide bond</keyword>
<evidence type="ECO:0000313" key="12">
    <source>
        <dbReference type="Proteomes" id="UP001208017"/>
    </source>
</evidence>
<dbReference type="EMBL" id="JAPMLT010000009">
    <property type="protein sequence ID" value="MCX7571220.1"/>
    <property type="molecule type" value="Genomic_DNA"/>
</dbReference>
<evidence type="ECO:0000313" key="11">
    <source>
        <dbReference type="EMBL" id="MCX7571220.1"/>
    </source>
</evidence>
<evidence type="ECO:0000256" key="4">
    <source>
        <dbReference type="ARBA" id="ARBA00022801"/>
    </source>
</evidence>
<feature type="domain" description="Peptidase M3A/M3B catalytic" evidence="10">
    <location>
        <begin position="134"/>
        <end position="526"/>
    </location>
</feature>
<dbReference type="Gene3D" id="1.10.1370.30">
    <property type="match status" value="1"/>
</dbReference>
<protein>
    <submittedName>
        <fullName evidence="11">M2 family metallopeptidase</fullName>
    </submittedName>
</protein>
<dbReference type="InterPro" id="IPR001567">
    <property type="entry name" value="Pept_M3A_M3B_dom"/>
</dbReference>
<evidence type="ECO:0000256" key="7">
    <source>
        <dbReference type="ARBA" id="ARBA00023157"/>
    </source>
</evidence>
<evidence type="ECO:0000256" key="9">
    <source>
        <dbReference type="RuleBase" id="RU003435"/>
    </source>
</evidence>